<evidence type="ECO:0000313" key="1">
    <source>
        <dbReference type="EMBL" id="KAG7164006.1"/>
    </source>
</evidence>
<dbReference type="EMBL" id="JAHLQT010026055">
    <property type="protein sequence ID" value="KAG7164006.1"/>
    <property type="molecule type" value="Genomic_DNA"/>
</dbReference>
<reference evidence="1" key="1">
    <citation type="journal article" date="2021" name="Sci. Adv.">
        <title>The American lobster genome reveals insights on longevity, neural, and immune adaptations.</title>
        <authorList>
            <person name="Polinski J.M."/>
            <person name="Zimin A.V."/>
            <person name="Clark K.F."/>
            <person name="Kohn A.B."/>
            <person name="Sadowski N."/>
            <person name="Timp W."/>
            <person name="Ptitsyn A."/>
            <person name="Khanna P."/>
            <person name="Romanova D.Y."/>
            <person name="Williams P."/>
            <person name="Greenwood S.J."/>
            <person name="Moroz L.L."/>
            <person name="Walt D.R."/>
            <person name="Bodnar A.G."/>
        </authorList>
    </citation>
    <scope>NUCLEOTIDE SEQUENCE</scope>
    <source>
        <strain evidence="1">GMGI-L3</strain>
    </source>
</reference>
<accession>A0A8J5JX92</accession>
<dbReference type="AlphaFoldDB" id="A0A8J5JX92"/>
<name>A0A8J5JX92_HOMAM</name>
<organism evidence="1 2">
    <name type="scientific">Homarus americanus</name>
    <name type="common">American lobster</name>
    <dbReference type="NCBI Taxonomy" id="6706"/>
    <lineage>
        <taxon>Eukaryota</taxon>
        <taxon>Metazoa</taxon>
        <taxon>Ecdysozoa</taxon>
        <taxon>Arthropoda</taxon>
        <taxon>Crustacea</taxon>
        <taxon>Multicrustacea</taxon>
        <taxon>Malacostraca</taxon>
        <taxon>Eumalacostraca</taxon>
        <taxon>Eucarida</taxon>
        <taxon>Decapoda</taxon>
        <taxon>Pleocyemata</taxon>
        <taxon>Astacidea</taxon>
        <taxon>Nephropoidea</taxon>
        <taxon>Nephropidae</taxon>
        <taxon>Homarus</taxon>
    </lineage>
</organism>
<dbReference type="Proteomes" id="UP000747542">
    <property type="component" value="Unassembled WGS sequence"/>
</dbReference>
<sequence>MLQDARRPSTRSWQHVSTPCMGLSSWQPARCSVTNPQPRQYICHMSTVVIDHTNHGLHRSRTEKTKPSITCGSHLYEAFHYPEGDEEAGGH</sequence>
<protein>
    <submittedName>
        <fullName evidence="1">Uncharacterized protein</fullName>
    </submittedName>
</protein>
<comment type="caution">
    <text evidence="1">The sequence shown here is derived from an EMBL/GenBank/DDBJ whole genome shotgun (WGS) entry which is preliminary data.</text>
</comment>
<keyword evidence="2" id="KW-1185">Reference proteome</keyword>
<proteinExistence type="predicted"/>
<evidence type="ECO:0000313" key="2">
    <source>
        <dbReference type="Proteomes" id="UP000747542"/>
    </source>
</evidence>
<gene>
    <name evidence="1" type="ORF">Hamer_G014473</name>
</gene>